<sequence>MRINWKLRFLNKTTLLAIISTVILLLQQLGFSLPSNISEVINSILTLLVLLGVIVDPTTHGISDSGQAYDYTEPRKK</sequence>
<dbReference type="RefSeq" id="WP_259138460.1">
    <property type="nucleotide sequence ID" value="NZ_JANUXX010000005.1"/>
</dbReference>
<reference evidence="1 2" key="1">
    <citation type="journal article" date="2023" name="Int. J. Syst. Evol. Microbiol.">
        <title>Streptococcus sciuri sp. nov., Staphylococcus marylandisciuri sp. nov. and Staphylococcus americanisciuri sp. nov., isolated from faeces of eastern grey squirrel (Sciurus carolinensis).</title>
        <authorList>
            <person name="Volokhov D.V."/>
            <person name="Zagorodnyaya T.A."/>
            <person name="Furtak V.A."/>
            <person name="Nattanmai G."/>
            <person name="Randall L."/>
            <person name="Jose S."/>
            <person name="Gao Y."/>
            <person name="Eisenberg T."/>
            <person name="Delmonte P."/>
            <person name="Blom J."/>
            <person name="Mitchell K.K."/>
        </authorList>
    </citation>
    <scope>NUCLEOTIDE SEQUENCE [LARGE SCALE GENOMIC DNA]</scope>
    <source>
        <strain evidence="1 2">SQ9-PEA</strain>
    </source>
</reference>
<accession>A0ABT2F843</accession>
<dbReference type="Proteomes" id="UP001206548">
    <property type="component" value="Unassembled WGS sequence"/>
</dbReference>
<dbReference type="InterPro" id="IPR006485">
    <property type="entry name" value="Phage-like_holin"/>
</dbReference>
<keyword evidence="2" id="KW-1185">Reference proteome</keyword>
<proteinExistence type="predicted"/>
<dbReference type="NCBIfam" id="TIGR01598">
    <property type="entry name" value="holin_phiLC3"/>
    <property type="match status" value="1"/>
</dbReference>
<gene>
    <name evidence="1" type="ORF">NXS10_05280</name>
</gene>
<dbReference type="Pfam" id="PF04531">
    <property type="entry name" value="Phage_holin_1"/>
    <property type="match status" value="1"/>
</dbReference>
<comment type="caution">
    <text evidence="1">The sequence shown here is derived from an EMBL/GenBank/DDBJ whole genome shotgun (WGS) entry which is preliminary data.</text>
</comment>
<evidence type="ECO:0000313" key="1">
    <source>
        <dbReference type="EMBL" id="MCS4488368.1"/>
    </source>
</evidence>
<protein>
    <submittedName>
        <fullName evidence="1">Phage holin</fullName>
    </submittedName>
</protein>
<name>A0ABT2F843_9STRE</name>
<organism evidence="1 2">
    <name type="scientific">Streptococcus sciuri</name>
    <dbReference type="NCBI Taxonomy" id="2973939"/>
    <lineage>
        <taxon>Bacteria</taxon>
        <taxon>Bacillati</taxon>
        <taxon>Bacillota</taxon>
        <taxon>Bacilli</taxon>
        <taxon>Lactobacillales</taxon>
        <taxon>Streptococcaceae</taxon>
        <taxon>Streptococcus</taxon>
    </lineage>
</organism>
<dbReference type="EMBL" id="JANUXX010000005">
    <property type="protein sequence ID" value="MCS4488368.1"/>
    <property type="molecule type" value="Genomic_DNA"/>
</dbReference>
<evidence type="ECO:0000313" key="2">
    <source>
        <dbReference type="Proteomes" id="UP001206548"/>
    </source>
</evidence>